<comment type="caution">
    <text evidence="2">The sequence shown here is derived from an EMBL/GenBank/DDBJ whole genome shotgun (WGS) entry which is preliminary data.</text>
</comment>
<evidence type="ECO:0000313" key="2">
    <source>
        <dbReference type="EMBL" id="MFD3001717.1"/>
    </source>
</evidence>
<dbReference type="Proteomes" id="UP001597641">
    <property type="component" value="Unassembled WGS sequence"/>
</dbReference>
<keyword evidence="3" id="KW-1185">Reference proteome</keyword>
<protein>
    <submittedName>
        <fullName evidence="2">Uncharacterized protein</fullName>
    </submittedName>
</protein>
<accession>A0ABW6BXQ9</accession>
<keyword evidence="1" id="KW-0732">Signal</keyword>
<evidence type="ECO:0000256" key="1">
    <source>
        <dbReference type="SAM" id="SignalP"/>
    </source>
</evidence>
<evidence type="ECO:0000313" key="3">
    <source>
        <dbReference type="Proteomes" id="UP001597641"/>
    </source>
</evidence>
<dbReference type="RefSeq" id="WP_377486102.1">
    <property type="nucleotide sequence ID" value="NZ_JBHUOX010000011.1"/>
</dbReference>
<name>A0ABW6BXQ9_9BACT</name>
<dbReference type="EMBL" id="JBHUOX010000011">
    <property type="protein sequence ID" value="MFD3001717.1"/>
    <property type="molecule type" value="Genomic_DNA"/>
</dbReference>
<gene>
    <name evidence="2" type="ORF">ACFS7Z_15195</name>
</gene>
<feature type="signal peptide" evidence="1">
    <location>
        <begin position="1"/>
        <end position="25"/>
    </location>
</feature>
<reference evidence="3" key="1">
    <citation type="journal article" date="2019" name="Int. J. Syst. Evol. Microbiol.">
        <title>The Global Catalogue of Microorganisms (GCM) 10K type strain sequencing project: providing services to taxonomists for standard genome sequencing and annotation.</title>
        <authorList>
            <consortium name="The Broad Institute Genomics Platform"/>
            <consortium name="The Broad Institute Genome Sequencing Center for Infectious Disease"/>
            <person name="Wu L."/>
            <person name="Ma J."/>
        </authorList>
    </citation>
    <scope>NUCLEOTIDE SEQUENCE [LARGE SCALE GENOMIC DNA]</scope>
    <source>
        <strain evidence="3">KCTC 23984</strain>
    </source>
</reference>
<organism evidence="2 3">
    <name type="scientific">Pontibacter toksunensis</name>
    <dbReference type="NCBI Taxonomy" id="1332631"/>
    <lineage>
        <taxon>Bacteria</taxon>
        <taxon>Pseudomonadati</taxon>
        <taxon>Bacteroidota</taxon>
        <taxon>Cytophagia</taxon>
        <taxon>Cytophagales</taxon>
        <taxon>Hymenobacteraceae</taxon>
        <taxon>Pontibacter</taxon>
    </lineage>
</organism>
<sequence>MKNTPAVFLTSLAVSAISLTVPMPAATTVLDLFIGEDITAQHINPRNCESHQHKVLGTDDTAEKPVHTISDWETLKLLRRLPSEQERTVQSDSEAAFTRIRNSTIHYAKSKRT</sequence>
<feature type="chain" id="PRO_5045065287" evidence="1">
    <location>
        <begin position="26"/>
        <end position="113"/>
    </location>
</feature>
<proteinExistence type="predicted"/>